<dbReference type="GO" id="GO:0009636">
    <property type="term" value="P:response to toxic substance"/>
    <property type="evidence" value="ECO:0007669"/>
    <property type="project" value="TreeGrafter"/>
</dbReference>
<feature type="transmembrane region" description="Helical" evidence="1">
    <location>
        <begin position="106"/>
        <end position="128"/>
    </location>
</feature>
<keyword evidence="3" id="KW-1185">Reference proteome</keyword>
<dbReference type="STRING" id="35622.SAMN04489764_0409"/>
<sequence length="225" mass="23735">MNESATTTRPPWTGIAVSALSLIVMAGISWTLWDSLPDPVITRQATPERTEIAVPKLIATAAMPGALLVIAAIMVVATKIGNRLRPHVDPRLVASPASLTRSMNTLFTLLPLFFIVLHAGFLLITAGHDFPLDQAVAVGFGVLLMGIGNVLPKITPSRVSPKDAVGRWALAWQSSQRVGGIAMVLLGAVCIVAAFLIPPMVAAVISAGLIVAIYVMMVLRAASRM</sequence>
<dbReference type="OrthoDB" id="3544060at2"/>
<dbReference type="PANTHER" id="PTHR37810:SF5">
    <property type="entry name" value="IMMUNITY PROTEIN SDPI"/>
    <property type="match status" value="1"/>
</dbReference>
<organism evidence="2 3">
    <name type="scientific">Thermostaphylospora chromogena</name>
    <dbReference type="NCBI Taxonomy" id="35622"/>
    <lineage>
        <taxon>Bacteria</taxon>
        <taxon>Bacillati</taxon>
        <taxon>Actinomycetota</taxon>
        <taxon>Actinomycetes</taxon>
        <taxon>Streptosporangiales</taxon>
        <taxon>Thermomonosporaceae</taxon>
        <taxon>Thermostaphylospora</taxon>
    </lineage>
</organism>
<dbReference type="RefSeq" id="WP_131815409.1">
    <property type="nucleotide sequence ID" value="NZ_FNKK01000002.1"/>
</dbReference>
<reference evidence="2 3" key="1">
    <citation type="submission" date="2016-10" db="EMBL/GenBank/DDBJ databases">
        <authorList>
            <person name="de Groot N.N."/>
        </authorList>
    </citation>
    <scope>NUCLEOTIDE SEQUENCE [LARGE SCALE GENOMIC DNA]</scope>
    <source>
        <strain evidence="2 3">DSM 43794</strain>
    </source>
</reference>
<protein>
    <recommendedName>
        <fullName evidence="4">SdpI/YhfL protein family protein</fullName>
    </recommendedName>
</protein>
<name>A0A1H1AAU9_9ACTN</name>
<gene>
    <name evidence="2" type="ORF">SAMN04489764_0409</name>
</gene>
<keyword evidence="1" id="KW-1133">Transmembrane helix</keyword>
<feature type="transmembrane region" description="Helical" evidence="1">
    <location>
        <begin position="12"/>
        <end position="33"/>
    </location>
</feature>
<feature type="transmembrane region" description="Helical" evidence="1">
    <location>
        <begin position="203"/>
        <end position="222"/>
    </location>
</feature>
<accession>A0A1H1AAU9</accession>
<evidence type="ECO:0000256" key="1">
    <source>
        <dbReference type="SAM" id="Phobius"/>
    </source>
</evidence>
<evidence type="ECO:0000313" key="2">
    <source>
        <dbReference type="EMBL" id="SDQ36845.1"/>
    </source>
</evidence>
<dbReference type="PANTHER" id="PTHR37810">
    <property type="entry name" value="IMMUNITY PROTEIN SDPI"/>
    <property type="match status" value="1"/>
</dbReference>
<keyword evidence="1" id="KW-0472">Membrane</keyword>
<feature type="transmembrane region" description="Helical" evidence="1">
    <location>
        <begin position="134"/>
        <end position="152"/>
    </location>
</feature>
<proteinExistence type="predicted"/>
<feature type="transmembrane region" description="Helical" evidence="1">
    <location>
        <begin position="53"/>
        <end position="77"/>
    </location>
</feature>
<evidence type="ECO:0008006" key="4">
    <source>
        <dbReference type="Google" id="ProtNLM"/>
    </source>
</evidence>
<dbReference type="Proteomes" id="UP000217103">
    <property type="component" value="Unassembled WGS sequence"/>
</dbReference>
<feature type="transmembrane region" description="Helical" evidence="1">
    <location>
        <begin position="178"/>
        <end position="197"/>
    </location>
</feature>
<dbReference type="AlphaFoldDB" id="A0A1H1AAU9"/>
<evidence type="ECO:0000313" key="3">
    <source>
        <dbReference type="Proteomes" id="UP000217103"/>
    </source>
</evidence>
<keyword evidence="1" id="KW-0812">Transmembrane</keyword>
<dbReference type="EMBL" id="FNKK01000002">
    <property type="protein sequence ID" value="SDQ36845.1"/>
    <property type="molecule type" value="Genomic_DNA"/>
</dbReference>